<organism evidence="2 3">
    <name type="scientific">Sphingomonas parva</name>
    <dbReference type="NCBI Taxonomy" id="2555898"/>
    <lineage>
        <taxon>Bacteria</taxon>
        <taxon>Pseudomonadati</taxon>
        <taxon>Pseudomonadota</taxon>
        <taxon>Alphaproteobacteria</taxon>
        <taxon>Sphingomonadales</taxon>
        <taxon>Sphingomonadaceae</taxon>
        <taxon>Sphingomonas</taxon>
    </lineage>
</organism>
<dbReference type="OrthoDB" id="9930288at2"/>
<sequence length="186" mass="19988">MPIRLAVPLLLAIAPAAAFAQAPADPVAAALETIARHQVSTRVGCPIPVPALWNAPPYEQQAAWRRREAFEECLNAAMEREGVRLQQLSAEVQAMQSADPDGDWVSVSDALDAKWAELETLQSKLASRQNWANTAVNILDTFTGPGAPFDTSRPAPSYSPYGPYMVPAPGGGYYRRDTSVSAPGIK</sequence>
<keyword evidence="3" id="KW-1185">Reference proteome</keyword>
<dbReference type="EMBL" id="SPDV01000033">
    <property type="protein sequence ID" value="TFI57312.1"/>
    <property type="molecule type" value="Genomic_DNA"/>
</dbReference>
<proteinExistence type="predicted"/>
<keyword evidence="1" id="KW-0732">Signal</keyword>
<feature type="chain" id="PRO_5021427498" evidence="1">
    <location>
        <begin position="21"/>
        <end position="186"/>
    </location>
</feature>
<feature type="signal peptide" evidence="1">
    <location>
        <begin position="1"/>
        <end position="20"/>
    </location>
</feature>
<reference evidence="2 3" key="1">
    <citation type="submission" date="2019-03" db="EMBL/GenBank/DDBJ databases">
        <title>Genome sequence of Sphingomonas sp. 17J27-24.</title>
        <authorList>
            <person name="Kim M."/>
            <person name="Maeng S."/>
            <person name="Sathiyaraj S."/>
        </authorList>
    </citation>
    <scope>NUCLEOTIDE SEQUENCE [LARGE SCALE GENOMIC DNA]</scope>
    <source>
        <strain evidence="2 3">17J27-24</strain>
    </source>
</reference>
<evidence type="ECO:0000313" key="3">
    <source>
        <dbReference type="Proteomes" id="UP000298213"/>
    </source>
</evidence>
<name>A0A4Y8ZPX4_9SPHN</name>
<gene>
    <name evidence="2" type="ORF">E2493_15720</name>
</gene>
<protein>
    <submittedName>
        <fullName evidence="2">Uncharacterized protein</fullName>
    </submittedName>
</protein>
<dbReference type="AlphaFoldDB" id="A0A4Y8ZPX4"/>
<dbReference type="RefSeq" id="WP_135088489.1">
    <property type="nucleotide sequence ID" value="NZ_SPDV01000033.1"/>
</dbReference>
<accession>A0A4Y8ZPX4</accession>
<evidence type="ECO:0000256" key="1">
    <source>
        <dbReference type="SAM" id="SignalP"/>
    </source>
</evidence>
<dbReference type="Proteomes" id="UP000298213">
    <property type="component" value="Unassembled WGS sequence"/>
</dbReference>
<comment type="caution">
    <text evidence="2">The sequence shown here is derived from an EMBL/GenBank/DDBJ whole genome shotgun (WGS) entry which is preliminary data.</text>
</comment>
<evidence type="ECO:0000313" key="2">
    <source>
        <dbReference type="EMBL" id="TFI57312.1"/>
    </source>
</evidence>